<dbReference type="InterPro" id="IPR004513">
    <property type="entry name" value="FtsX"/>
</dbReference>
<dbReference type="Proteomes" id="UP001597371">
    <property type="component" value="Unassembled WGS sequence"/>
</dbReference>
<dbReference type="PANTHER" id="PTHR47755">
    <property type="entry name" value="CELL DIVISION PROTEIN FTSX"/>
    <property type="match status" value="1"/>
</dbReference>
<keyword evidence="1" id="KW-0472">Membrane</keyword>
<reference evidence="3" key="1">
    <citation type="journal article" date="2019" name="Int. J. Syst. Evol. Microbiol.">
        <title>The Global Catalogue of Microorganisms (GCM) 10K type strain sequencing project: providing services to taxonomists for standard genome sequencing and annotation.</title>
        <authorList>
            <consortium name="The Broad Institute Genomics Platform"/>
            <consortium name="The Broad Institute Genome Sequencing Center for Infectious Disease"/>
            <person name="Wu L."/>
            <person name="Ma J."/>
        </authorList>
    </citation>
    <scope>NUCLEOTIDE SEQUENCE [LARGE SCALE GENOMIC DNA]</scope>
    <source>
        <strain evidence="3">ZS-35-S2</strain>
    </source>
</reference>
<name>A0ABW5CKF8_9HYPH</name>
<protein>
    <submittedName>
        <fullName evidence="2">Cell division protein FtsX</fullName>
    </submittedName>
</protein>
<evidence type="ECO:0000256" key="1">
    <source>
        <dbReference type="SAM" id="Phobius"/>
    </source>
</evidence>
<dbReference type="EMBL" id="JBHUIJ010000005">
    <property type="protein sequence ID" value="MFD2236676.1"/>
    <property type="molecule type" value="Genomic_DNA"/>
</dbReference>
<gene>
    <name evidence="2" type="ORF">ACFSKQ_04245</name>
</gene>
<comment type="caution">
    <text evidence="2">The sequence shown here is derived from an EMBL/GenBank/DDBJ whole genome shotgun (WGS) entry which is preliminary data.</text>
</comment>
<dbReference type="PANTHER" id="PTHR47755:SF1">
    <property type="entry name" value="CELL DIVISION PROTEIN FTSX"/>
    <property type="match status" value="1"/>
</dbReference>
<organism evidence="2 3">
    <name type="scientific">Aureimonas populi</name>
    <dbReference type="NCBI Taxonomy" id="1701758"/>
    <lineage>
        <taxon>Bacteria</taxon>
        <taxon>Pseudomonadati</taxon>
        <taxon>Pseudomonadota</taxon>
        <taxon>Alphaproteobacteria</taxon>
        <taxon>Hyphomicrobiales</taxon>
        <taxon>Aurantimonadaceae</taxon>
        <taxon>Aureimonas</taxon>
    </lineage>
</organism>
<keyword evidence="1" id="KW-0812">Transmembrane</keyword>
<evidence type="ECO:0000313" key="2">
    <source>
        <dbReference type="EMBL" id="MFD2236676.1"/>
    </source>
</evidence>
<keyword evidence="2" id="KW-0131">Cell cycle</keyword>
<dbReference type="RefSeq" id="WP_245195438.1">
    <property type="nucleotide sequence ID" value="NZ_CP072611.1"/>
</dbReference>
<proteinExistence type="predicted"/>
<keyword evidence="3" id="KW-1185">Reference proteome</keyword>
<keyword evidence="1" id="KW-1133">Transmembrane helix</keyword>
<sequence>MIRALADHLSRAVRSWRRARGARPTPIVPPGNVAGRALTTVIAIMTFLASLTFGAVSLVAEAAFDWESEISREITIQILPEDGLDMGEALGRLRALVAATPGVVAAEILDDGATARLLEPWLGPGLDLEELPVPRLLIVSIDEAAPPDFAALGERVREAVPQASLDDHRAWVSRLVSMARATVLAGIAILGLVLTATVLTVVFATRGAMSGNRQIIEVLHFVGARSSFIAAEFQRHFLRLGLLGAATGGAGALAVFGLVGWWARSNRATPEADQIGALFGSFAIGWGGYAGVVVLALLVGLVTALTSRLTVKRQLAAIDMLSPVEG</sequence>
<accession>A0ABW5CKF8</accession>
<keyword evidence="2" id="KW-0132">Cell division</keyword>
<dbReference type="GO" id="GO:0051301">
    <property type="term" value="P:cell division"/>
    <property type="evidence" value="ECO:0007669"/>
    <property type="project" value="UniProtKB-KW"/>
</dbReference>
<feature type="transmembrane region" description="Helical" evidence="1">
    <location>
        <begin position="240"/>
        <end position="263"/>
    </location>
</feature>
<feature type="transmembrane region" description="Helical" evidence="1">
    <location>
        <begin position="283"/>
        <end position="305"/>
    </location>
</feature>
<feature type="transmembrane region" description="Helical" evidence="1">
    <location>
        <begin position="183"/>
        <end position="203"/>
    </location>
</feature>
<evidence type="ECO:0000313" key="3">
    <source>
        <dbReference type="Proteomes" id="UP001597371"/>
    </source>
</evidence>